<comment type="subcellular location">
    <subcellularLocation>
        <location evidence="1">Membrane</location>
        <topology evidence="1">Multi-pass membrane protein</topology>
    </subcellularLocation>
</comment>
<dbReference type="GO" id="GO:0015081">
    <property type="term" value="F:sodium ion transmembrane transporter activity"/>
    <property type="evidence" value="ECO:0007669"/>
    <property type="project" value="TreeGrafter"/>
</dbReference>
<organism evidence="9 10">
    <name type="scientific">Ficus carica</name>
    <name type="common">Common fig</name>
    <dbReference type="NCBI Taxonomy" id="3494"/>
    <lineage>
        <taxon>Eukaryota</taxon>
        <taxon>Viridiplantae</taxon>
        <taxon>Streptophyta</taxon>
        <taxon>Embryophyta</taxon>
        <taxon>Tracheophyta</taxon>
        <taxon>Spermatophyta</taxon>
        <taxon>Magnoliopsida</taxon>
        <taxon>eudicotyledons</taxon>
        <taxon>Gunneridae</taxon>
        <taxon>Pentapetalae</taxon>
        <taxon>rosids</taxon>
        <taxon>fabids</taxon>
        <taxon>Rosales</taxon>
        <taxon>Moraceae</taxon>
        <taxon>Ficeae</taxon>
        <taxon>Ficus</taxon>
    </lineage>
</organism>
<feature type="transmembrane region" description="Helical" evidence="8">
    <location>
        <begin position="161"/>
        <end position="184"/>
    </location>
</feature>
<keyword evidence="10" id="KW-1185">Reference proteome</keyword>
<sequence length="289" mass="32463">MSTVEMEVFSNSQLVIITILMLLGGEVFSSLLEIQLEIRAKLPKQLSTITCHELARVSYSDHLDTENRDKPNSDPNTEYLKHNSRRYLGYVGLGYHLVAHIVGSLLVYIYIILSPSATQVLKSKGIGAQTFSVFVTVSTFANGGFIPMNENMIVFKKNSGLLLLLIPQFLLGNTLYPCFLRFSIRVLETMTRKREFGFMLRNHREVGYENLLSSSHSALLALTVLGFVLVQLIMFCAMEWDSEALAGMNWYERFVASLFQVVNSRHAGESVVDISTLSSAILVLFVVMM</sequence>
<keyword evidence="7 8" id="KW-0472">Membrane</keyword>
<comment type="caution">
    <text evidence="9">The sequence shown here is derived from an EMBL/GenBank/DDBJ whole genome shotgun (WGS) entry which is preliminary data.</text>
</comment>
<evidence type="ECO:0000256" key="6">
    <source>
        <dbReference type="ARBA" id="ARBA00023065"/>
    </source>
</evidence>
<dbReference type="PANTHER" id="PTHR31064">
    <property type="entry name" value="POTASSIUM TRANSPORT PROTEIN DDB_G0292412-RELATED"/>
    <property type="match status" value="1"/>
</dbReference>
<feature type="transmembrane region" description="Helical" evidence="8">
    <location>
        <begin position="87"/>
        <end position="111"/>
    </location>
</feature>
<feature type="transmembrane region" description="Helical" evidence="8">
    <location>
        <begin position="12"/>
        <end position="32"/>
    </location>
</feature>
<gene>
    <name evidence="9" type="ORF">TIFTF001_030701</name>
</gene>
<evidence type="ECO:0000256" key="8">
    <source>
        <dbReference type="SAM" id="Phobius"/>
    </source>
</evidence>
<evidence type="ECO:0000256" key="2">
    <source>
        <dbReference type="ARBA" id="ARBA00010864"/>
    </source>
</evidence>
<dbReference type="PANTHER" id="PTHR31064:SF30">
    <property type="entry name" value="HIGH-AFFINITY POTASSIUM TRANSPORT PROTEIN-RELATED"/>
    <property type="match status" value="1"/>
</dbReference>
<dbReference type="GO" id="GO:0005886">
    <property type="term" value="C:plasma membrane"/>
    <property type="evidence" value="ECO:0007669"/>
    <property type="project" value="TreeGrafter"/>
</dbReference>
<keyword evidence="6" id="KW-0406">Ion transport</keyword>
<dbReference type="InterPro" id="IPR051143">
    <property type="entry name" value="TrkH_K-transport"/>
</dbReference>
<name>A0AA88DYI0_FICCA</name>
<protein>
    <submittedName>
        <fullName evidence="9">Uncharacterized protein</fullName>
    </submittedName>
</protein>
<keyword evidence="3" id="KW-0813">Transport</keyword>
<dbReference type="Proteomes" id="UP001187192">
    <property type="component" value="Unassembled WGS sequence"/>
</dbReference>
<keyword evidence="4 8" id="KW-0812">Transmembrane</keyword>
<comment type="similarity">
    <text evidence="2">Belongs to the TrkH potassium transport family. HKT (TC 2.A.38.3) subfamily.</text>
</comment>
<dbReference type="Pfam" id="PF02386">
    <property type="entry name" value="TrkH"/>
    <property type="match status" value="1"/>
</dbReference>
<feature type="transmembrane region" description="Helical" evidence="8">
    <location>
        <begin position="218"/>
        <end position="238"/>
    </location>
</feature>
<feature type="transmembrane region" description="Helical" evidence="8">
    <location>
        <begin position="131"/>
        <end position="149"/>
    </location>
</feature>
<keyword evidence="5 8" id="KW-1133">Transmembrane helix</keyword>
<dbReference type="InterPro" id="IPR003445">
    <property type="entry name" value="Cat_transpt"/>
</dbReference>
<evidence type="ECO:0000313" key="10">
    <source>
        <dbReference type="Proteomes" id="UP001187192"/>
    </source>
</evidence>
<accession>A0AA88DYI0</accession>
<dbReference type="EMBL" id="BTGU01000114">
    <property type="protein sequence ID" value="GMN61619.1"/>
    <property type="molecule type" value="Genomic_DNA"/>
</dbReference>
<dbReference type="AlphaFoldDB" id="A0AA88DYI0"/>
<evidence type="ECO:0000256" key="7">
    <source>
        <dbReference type="ARBA" id="ARBA00023136"/>
    </source>
</evidence>
<evidence type="ECO:0000256" key="3">
    <source>
        <dbReference type="ARBA" id="ARBA00022448"/>
    </source>
</evidence>
<proteinExistence type="inferred from homology"/>
<reference evidence="9" key="1">
    <citation type="submission" date="2023-07" db="EMBL/GenBank/DDBJ databases">
        <title>draft genome sequence of fig (Ficus carica).</title>
        <authorList>
            <person name="Takahashi T."/>
            <person name="Nishimura K."/>
        </authorList>
    </citation>
    <scope>NUCLEOTIDE SEQUENCE</scope>
</reference>
<evidence type="ECO:0000256" key="5">
    <source>
        <dbReference type="ARBA" id="ARBA00022989"/>
    </source>
</evidence>
<evidence type="ECO:0000256" key="4">
    <source>
        <dbReference type="ARBA" id="ARBA00022692"/>
    </source>
</evidence>
<evidence type="ECO:0000256" key="1">
    <source>
        <dbReference type="ARBA" id="ARBA00004141"/>
    </source>
</evidence>
<evidence type="ECO:0000313" key="9">
    <source>
        <dbReference type="EMBL" id="GMN61619.1"/>
    </source>
</evidence>